<evidence type="ECO:0000313" key="3">
    <source>
        <dbReference type="Proteomes" id="UP001361239"/>
    </source>
</evidence>
<dbReference type="Pfam" id="PF09361">
    <property type="entry name" value="Phasin_2"/>
    <property type="match status" value="1"/>
</dbReference>
<accession>A0ABU8RZU7</accession>
<evidence type="ECO:0000259" key="1">
    <source>
        <dbReference type="Pfam" id="PF09361"/>
    </source>
</evidence>
<reference evidence="2 3" key="1">
    <citation type="submission" date="2024-03" db="EMBL/GenBank/DDBJ databases">
        <authorList>
            <person name="Jo J.-H."/>
        </authorList>
    </citation>
    <scope>NUCLEOTIDE SEQUENCE [LARGE SCALE GENOMIC DNA]</scope>
    <source>
        <strain evidence="2 3">PS1R-30</strain>
    </source>
</reference>
<organism evidence="2 3">
    <name type="scientific">Novosphingobium anseongense</name>
    <dbReference type="NCBI Taxonomy" id="3133436"/>
    <lineage>
        <taxon>Bacteria</taxon>
        <taxon>Pseudomonadati</taxon>
        <taxon>Pseudomonadota</taxon>
        <taxon>Alphaproteobacteria</taxon>
        <taxon>Sphingomonadales</taxon>
        <taxon>Sphingomonadaceae</taxon>
        <taxon>Novosphingobium</taxon>
    </lineage>
</organism>
<gene>
    <name evidence="2" type="ORF">WG901_16225</name>
</gene>
<protein>
    <submittedName>
        <fullName evidence="2">Phasin family protein</fullName>
    </submittedName>
</protein>
<comment type="caution">
    <text evidence="2">The sequence shown here is derived from an EMBL/GenBank/DDBJ whole genome shotgun (WGS) entry which is preliminary data.</text>
</comment>
<feature type="domain" description="Phasin" evidence="1">
    <location>
        <begin position="41"/>
        <end position="133"/>
    </location>
</feature>
<dbReference type="RefSeq" id="WP_339588138.1">
    <property type="nucleotide sequence ID" value="NZ_JBBHJZ010000003.1"/>
</dbReference>
<dbReference type="EMBL" id="JBBHJZ010000003">
    <property type="protein sequence ID" value="MEJ5978201.1"/>
    <property type="molecule type" value="Genomic_DNA"/>
</dbReference>
<sequence>MTTRTAKAKKATVQSIKADVQDKAKAAYAKGSAVAGELGTITKGNVAALVVSGKILGAGLKTLGDDSVADGKQAVDSFVADLKAFAAVKSPKEFFELQFQVAKRNIDTAVALGGKNGKAFGKLASDVAAPLAGQAKANVAKLRAVA</sequence>
<dbReference type="Proteomes" id="UP001361239">
    <property type="component" value="Unassembled WGS sequence"/>
</dbReference>
<name>A0ABU8RZU7_9SPHN</name>
<proteinExistence type="predicted"/>
<keyword evidence="3" id="KW-1185">Reference proteome</keyword>
<dbReference type="InterPro" id="IPR018968">
    <property type="entry name" value="Phasin"/>
</dbReference>
<evidence type="ECO:0000313" key="2">
    <source>
        <dbReference type="EMBL" id="MEJ5978201.1"/>
    </source>
</evidence>